<accession>A9A0M7</accession>
<protein>
    <submittedName>
        <fullName evidence="1">Uncharacterized protein</fullName>
    </submittedName>
</protein>
<dbReference type="AlphaFoldDB" id="A9A0M7"/>
<evidence type="ECO:0000313" key="1">
    <source>
        <dbReference type="EMBL" id="ABW67527.1"/>
    </source>
</evidence>
<name>A9A0M7_DESOH</name>
<dbReference type="KEGG" id="dol:Dole_1723"/>
<organism evidence="1 2">
    <name type="scientific">Desulfosudis oleivorans (strain DSM 6200 / JCM 39069 / Hxd3)</name>
    <name type="common">Desulfococcus oleovorans</name>
    <dbReference type="NCBI Taxonomy" id="96561"/>
    <lineage>
        <taxon>Bacteria</taxon>
        <taxon>Pseudomonadati</taxon>
        <taxon>Thermodesulfobacteriota</taxon>
        <taxon>Desulfobacteria</taxon>
        <taxon>Desulfobacterales</taxon>
        <taxon>Desulfosudaceae</taxon>
        <taxon>Desulfosudis</taxon>
    </lineage>
</organism>
<evidence type="ECO:0000313" key="2">
    <source>
        <dbReference type="Proteomes" id="UP000008561"/>
    </source>
</evidence>
<dbReference type="EMBL" id="CP000859">
    <property type="protein sequence ID" value="ABW67527.1"/>
    <property type="molecule type" value="Genomic_DNA"/>
</dbReference>
<proteinExistence type="predicted"/>
<dbReference type="Proteomes" id="UP000008561">
    <property type="component" value="Chromosome"/>
</dbReference>
<gene>
    <name evidence="1" type="ordered locus">Dole_1723</name>
</gene>
<reference evidence="1 2" key="1">
    <citation type="submission" date="2007-10" db="EMBL/GenBank/DDBJ databases">
        <title>Complete sequence of Desulfococcus oleovorans Hxd3.</title>
        <authorList>
            <consortium name="US DOE Joint Genome Institute"/>
            <person name="Copeland A."/>
            <person name="Lucas S."/>
            <person name="Lapidus A."/>
            <person name="Barry K."/>
            <person name="Glavina del Rio T."/>
            <person name="Dalin E."/>
            <person name="Tice H."/>
            <person name="Pitluck S."/>
            <person name="Kiss H."/>
            <person name="Brettin T."/>
            <person name="Bruce D."/>
            <person name="Detter J.C."/>
            <person name="Han C."/>
            <person name="Schmutz J."/>
            <person name="Larimer F."/>
            <person name="Land M."/>
            <person name="Hauser L."/>
            <person name="Kyrpides N."/>
            <person name="Kim E."/>
            <person name="Wawrik B."/>
            <person name="Richardson P."/>
        </authorList>
    </citation>
    <scope>NUCLEOTIDE SEQUENCE [LARGE SCALE GENOMIC DNA]</scope>
    <source>
        <strain evidence="2">DSM 6200 / JCM 39069 / Hxd3</strain>
    </source>
</reference>
<dbReference type="HOGENOM" id="CLU_173112_1_1_7"/>
<keyword evidence="2" id="KW-1185">Reference proteome</keyword>
<dbReference type="eggNOG" id="ENOG503189G">
    <property type="taxonomic scope" value="Bacteria"/>
</dbReference>
<sequence>MKKGPMRPDNLYNELKTIAEKLGIAVKEHNLRNAGIHVTSGLCRVKDQDLFVMDKRLPIREKTENLAECLGRQNLDNVYIVPAIREMLDKYKG</sequence>
<dbReference type="STRING" id="96561.Dole_1723"/>